<keyword evidence="5" id="KW-0808">Transferase</keyword>
<protein>
    <submittedName>
        <fullName evidence="5">Polysaccharide biosynthesis tyrosine autokinase</fullName>
        <ecNumber evidence="5">2.7.10.2</ecNumber>
    </submittedName>
</protein>
<feature type="compositionally biased region" description="Basic residues" evidence="3">
    <location>
        <begin position="491"/>
        <end position="503"/>
    </location>
</feature>
<dbReference type="InterPro" id="IPR050445">
    <property type="entry name" value="Bact_polysacc_biosynth/exp"/>
</dbReference>
<dbReference type="InterPro" id="IPR005702">
    <property type="entry name" value="Wzc-like_C"/>
</dbReference>
<dbReference type="PANTHER" id="PTHR32309:SF13">
    <property type="entry name" value="FERRIC ENTEROBACTIN TRANSPORT PROTEIN FEPE"/>
    <property type="match status" value="1"/>
</dbReference>
<keyword evidence="4" id="KW-0472">Membrane</keyword>
<evidence type="ECO:0000256" key="2">
    <source>
        <dbReference type="ARBA" id="ARBA00022840"/>
    </source>
</evidence>
<dbReference type="Proteomes" id="UP001430172">
    <property type="component" value="Unassembled WGS sequence"/>
</dbReference>
<keyword evidence="4" id="KW-0812">Transmembrane</keyword>
<keyword evidence="1" id="KW-0547">Nucleotide-binding</keyword>
<evidence type="ECO:0000256" key="1">
    <source>
        <dbReference type="ARBA" id="ARBA00022741"/>
    </source>
</evidence>
<feature type="compositionally biased region" description="Low complexity" evidence="3">
    <location>
        <begin position="474"/>
        <end position="488"/>
    </location>
</feature>
<accession>A0ABS2CIZ0</accession>
<proteinExistence type="predicted"/>
<feature type="transmembrane region" description="Helical" evidence="4">
    <location>
        <begin position="178"/>
        <end position="195"/>
    </location>
</feature>
<dbReference type="CDD" id="cd05387">
    <property type="entry name" value="BY-kinase"/>
    <property type="match status" value="1"/>
</dbReference>
<sequence>MTLLDFVRLTRAHLLSLVFLTLVGGAAAYGLTLRMPEVYLADASGYVRVAGSGETTGDSLAANSLGGSKADSYLPLVTSRAVAERAIAATGIDATPAEVAGRVGASVATNSVILKVTATGPTPEESRLLADAVIKATAEEANAIETAADPSAKPIVSIVPIESALPGGKIAPNPRRNALVGLVVGLGVAYGLVFLRRQLDTRLRTVSDVEELTSASVLGVVPQTKELGVVRGRGRVGQLGIAAEAFRQVRTNLRFVGVDDPARSIVVTSANASEGKSTVAATLARVLGASGQSVVIIDADLRRPTLAKVFDVVGTVGLSHVLTGQVPVEDVLLPTDQDNVRLITSGRTPPNPSELLGSVRMHELVARLTEDHVVILDAPPLLPVTDAGVLAGFCDGTLLVFAVGRTHKEQARLAARMMSQVGGRVLGVVLNMAPQRKVGGVVYGGYGYSTYASDYTSRKAYDSAPASEDVAVEPVVPAGPGVPVQSPAKSARPRRTAARKSAG</sequence>
<dbReference type="EMBL" id="JAFDVD010000003">
    <property type="protein sequence ID" value="MBM6399146.1"/>
    <property type="molecule type" value="Genomic_DNA"/>
</dbReference>
<dbReference type="InterPro" id="IPR027417">
    <property type="entry name" value="P-loop_NTPase"/>
</dbReference>
<dbReference type="Pfam" id="PF10609">
    <property type="entry name" value="ParA"/>
    <property type="match status" value="1"/>
</dbReference>
<dbReference type="SUPFAM" id="SSF52540">
    <property type="entry name" value="P-loop containing nucleoside triphosphate hydrolases"/>
    <property type="match status" value="1"/>
</dbReference>
<dbReference type="GO" id="GO:0004715">
    <property type="term" value="F:non-membrane spanning protein tyrosine kinase activity"/>
    <property type="evidence" value="ECO:0007669"/>
    <property type="project" value="UniProtKB-EC"/>
</dbReference>
<evidence type="ECO:0000313" key="6">
    <source>
        <dbReference type="Proteomes" id="UP001430172"/>
    </source>
</evidence>
<feature type="region of interest" description="Disordered" evidence="3">
    <location>
        <begin position="474"/>
        <end position="503"/>
    </location>
</feature>
<comment type="caution">
    <text evidence="5">The sequence shown here is derived from an EMBL/GenBank/DDBJ whole genome shotgun (WGS) entry which is preliminary data.</text>
</comment>
<evidence type="ECO:0000313" key="5">
    <source>
        <dbReference type="EMBL" id="MBM6399146.1"/>
    </source>
</evidence>
<gene>
    <name evidence="5" type="ORF">JQN70_01970</name>
</gene>
<dbReference type="PANTHER" id="PTHR32309">
    <property type="entry name" value="TYROSINE-PROTEIN KINASE"/>
    <property type="match status" value="1"/>
</dbReference>
<dbReference type="InterPro" id="IPR033756">
    <property type="entry name" value="YlxH/NBP35"/>
</dbReference>
<dbReference type="RefSeq" id="WP_204129620.1">
    <property type="nucleotide sequence ID" value="NZ_JAFDVD010000003.1"/>
</dbReference>
<dbReference type="Gene3D" id="3.40.50.300">
    <property type="entry name" value="P-loop containing nucleotide triphosphate hydrolases"/>
    <property type="match status" value="1"/>
</dbReference>
<dbReference type="NCBIfam" id="TIGR01007">
    <property type="entry name" value="eps_fam"/>
    <property type="match status" value="1"/>
</dbReference>
<reference evidence="5" key="1">
    <citation type="submission" date="2021-02" db="EMBL/GenBank/DDBJ databases">
        <title>Phycicoccus sp. MQZ13P-5T, whole genome shotgun sequence.</title>
        <authorList>
            <person name="Tuo L."/>
        </authorList>
    </citation>
    <scope>NUCLEOTIDE SEQUENCE</scope>
    <source>
        <strain evidence="5">MQZ13P-5</strain>
    </source>
</reference>
<name>A0ABS2CIZ0_9MICO</name>
<evidence type="ECO:0000256" key="3">
    <source>
        <dbReference type="SAM" id="MobiDB-lite"/>
    </source>
</evidence>
<dbReference type="EC" id="2.7.10.2" evidence="5"/>
<evidence type="ECO:0000256" key="4">
    <source>
        <dbReference type="SAM" id="Phobius"/>
    </source>
</evidence>
<organism evidence="5 6">
    <name type="scientific">Phycicoccus sonneratiae</name>
    <dbReference type="NCBI Taxonomy" id="2807628"/>
    <lineage>
        <taxon>Bacteria</taxon>
        <taxon>Bacillati</taxon>
        <taxon>Actinomycetota</taxon>
        <taxon>Actinomycetes</taxon>
        <taxon>Micrococcales</taxon>
        <taxon>Intrasporangiaceae</taxon>
        <taxon>Phycicoccus</taxon>
    </lineage>
</organism>
<keyword evidence="2" id="KW-0067">ATP-binding</keyword>
<keyword evidence="4" id="KW-1133">Transmembrane helix</keyword>
<keyword evidence="6" id="KW-1185">Reference proteome</keyword>